<proteinExistence type="predicted"/>
<accession>A0A9D4A797</accession>
<evidence type="ECO:0000313" key="2">
    <source>
        <dbReference type="EMBL" id="KAH1097143.1"/>
    </source>
</evidence>
<dbReference type="EMBL" id="JAIQCV010000005">
    <property type="protein sequence ID" value="KAH1097143.1"/>
    <property type="molecule type" value="Genomic_DNA"/>
</dbReference>
<protein>
    <submittedName>
        <fullName evidence="2">Uncharacterized protein</fullName>
    </submittedName>
</protein>
<gene>
    <name evidence="2" type="ORF">J1N35_014064</name>
</gene>
<dbReference type="OrthoDB" id="1304015at2759"/>
<evidence type="ECO:0000313" key="3">
    <source>
        <dbReference type="Proteomes" id="UP000828251"/>
    </source>
</evidence>
<keyword evidence="1" id="KW-0812">Transmembrane</keyword>
<keyword evidence="1" id="KW-1133">Transmembrane helix</keyword>
<keyword evidence="1" id="KW-0472">Membrane</keyword>
<name>A0A9D4A797_9ROSI</name>
<keyword evidence="3" id="KW-1185">Reference proteome</keyword>
<reference evidence="2 3" key="1">
    <citation type="journal article" date="2021" name="Plant Biotechnol. J.">
        <title>Multi-omics assisted identification of the key and species-specific regulatory components of drought-tolerant mechanisms in Gossypium stocksii.</title>
        <authorList>
            <person name="Yu D."/>
            <person name="Ke L."/>
            <person name="Zhang D."/>
            <person name="Wu Y."/>
            <person name="Sun Y."/>
            <person name="Mei J."/>
            <person name="Sun J."/>
            <person name="Sun Y."/>
        </authorList>
    </citation>
    <scope>NUCLEOTIDE SEQUENCE [LARGE SCALE GENOMIC DNA]</scope>
    <source>
        <strain evidence="3">cv. E1</strain>
        <tissue evidence="2">Leaf</tissue>
    </source>
</reference>
<feature type="transmembrane region" description="Helical" evidence="1">
    <location>
        <begin position="5"/>
        <end position="26"/>
    </location>
</feature>
<dbReference type="PANTHER" id="PTHR38396:SF1">
    <property type="entry name" value="TRANSMEMBRANE PROTEIN"/>
    <property type="match status" value="1"/>
</dbReference>
<evidence type="ECO:0000256" key="1">
    <source>
        <dbReference type="SAM" id="Phobius"/>
    </source>
</evidence>
<dbReference type="AlphaFoldDB" id="A0A9D4A797"/>
<dbReference type="PANTHER" id="PTHR38396">
    <property type="entry name" value="TRANSMEMBRANE PROTEIN"/>
    <property type="match status" value="1"/>
</dbReference>
<feature type="transmembrane region" description="Helical" evidence="1">
    <location>
        <begin position="46"/>
        <end position="63"/>
    </location>
</feature>
<organism evidence="2 3">
    <name type="scientific">Gossypium stocksii</name>
    <dbReference type="NCBI Taxonomy" id="47602"/>
    <lineage>
        <taxon>Eukaryota</taxon>
        <taxon>Viridiplantae</taxon>
        <taxon>Streptophyta</taxon>
        <taxon>Embryophyta</taxon>
        <taxon>Tracheophyta</taxon>
        <taxon>Spermatophyta</taxon>
        <taxon>Magnoliopsida</taxon>
        <taxon>eudicotyledons</taxon>
        <taxon>Gunneridae</taxon>
        <taxon>Pentapetalae</taxon>
        <taxon>rosids</taxon>
        <taxon>malvids</taxon>
        <taxon>Malvales</taxon>
        <taxon>Malvaceae</taxon>
        <taxon>Malvoideae</taxon>
        <taxon>Gossypium</taxon>
    </lineage>
</organism>
<dbReference type="Proteomes" id="UP000828251">
    <property type="component" value="Unassembled WGS sequence"/>
</dbReference>
<sequence>MSGRIFVVIFFSWTALTIITPTLVLWSESSKHNFELNRKSSNLLSFHSVFYMFNLFFVLYFSVKGTEAIKDHRKMIGYGVKQVSNGTISVSRLEAATEQQKWSCLLEFGGWVIKVLRKAMGFLSGSD</sequence>
<comment type="caution">
    <text evidence="2">The sequence shown here is derived from an EMBL/GenBank/DDBJ whole genome shotgun (WGS) entry which is preliminary data.</text>
</comment>